<dbReference type="Pfam" id="PF07687">
    <property type="entry name" value="M20_dimer"/>
    <property type="match status" value="1"/>
</dbReference>
<name>A0A2P6NGS2_9EUKA</name>
<dbReference type="PANTHER" id="PTHR45892:SF1">
    <property type="entry name" value="AMINOACYLASE-1"/>
    <property type="match status" value="1"/>
</dbReference>
<dbReference type="Gene3D" id="1.10.150.900">
    <property type="match status" value="1"/>
</dbReference>
<evidence type="ECO:0000256" key="3">
    <source>
        <dbReference type="ARBA" id="ARBA00022833"/>
    </source>
</evidence>
<dbReference type="STRING" id="1890364.A0A2P6NGS2"/>
<keyword evidence="3 5" id="KW-0862">Zinc</keyword>
<dbReference type="PIRSF" id="PIRSF036696">
    <property type="entry name" value="ACY-1"/>
    <property type="match status" value="1"/>
</dbReference>
<dbReference type="OrthoDB" id="3064516at2759"/>
<dbReference type="EMBL" id="MDYQ01000088">
    <property type="protein sequence ID" value="PRP83153.1"/>
    <property type="molecule type" value="Genomic_DNA"/>
</dbReference>
<dbReference type="InterPro" id="IPR011650">
    <property type="entry name" value="Peptidase_M20_dimer"/>
</dbReference>
<keyword evidence="1" id="KW-0963">Cytoplasm</keyword>
<keyword evidence="2 5" id="KW-0479">Metal-binding</keyword>
<dbReference type="GO" id="GO:0004046">
    <property type="term" value="F:aminoacylase activity"/>
    <property type="evidence" value="ECO:0007669"/>
    <property type="project" value="InterPro"/>
</dbReference>
<dbReference type="Gene3D" id="3.40.630.10">
    <property type="entry name" value="Zn peptidases"/>
    <property type="match status" value="1"/>
</dbReference>
<dbReference type="GO" id="GO:0006520">
    <property type="term" value="P:amino acid metabolic process"/>
    <property type="evidence" value="ECO:0007669"/>
    <property type="project" value="InterPro"/>
</dbReference>
<proteinExistence type="predicted"/>
<dbReference type="FunFam" id="1.10.150.900:FF:000001">
    <property type="entry name" value="Aminoacylase-1, putative"/>
    <property type="match status" value="1"/>
</dbReference>
<dbReference type="Gene3D" id="3.30.70.360">
    <property type="match status" value="1"/>
</dbReference>
<dbReference type="GO" id="GO:0005737">
    <property type="term" value="C:cytoplasm"/>
    <property type="evidence" value="ECO:0007669"/>
    <property type="project" value="InterPro"/>
</dbReference>
<dbReference type="SUPFAM" id="SSF55031">
    <property type="entry name" value="Bacterial exopeptidase dimerisation domain"/>
    <property type="match status" value="1"/>
</dbReference>
<feature type="binding site" evidence="5">
    <location>
        <position position="153"/>
    </location>
    <ligand>
        <name>Zn(2+)</name>
        <dbReference type="ChEBI" id="CHEBI:29105"/>
        <label>1</label>
    </ligand>
</feature>
<accession>A0A2P6NGS2</accession>
<feature type="binding site" evidence="5">
    <location>
        <position position="91"/>
    </location>
    <ligand>
        <name>Zn(2+)</name>
        <dbReference type="ChEBI" id="CHEBI:29105"/>
        <label>2</label>
    </ligand>
</feature>
<dbReference type="InterPro" id="IPR010159">
    <property type="entry name" value="N-acyl_aa_amidohydrolase"/>
</dbReference>
<evidence type="ECO:0000256" key="4">
    <source>
        <dbReference type="PIRSR" id="PIRSR036696-1"/>
    </source>
</evidence>
<gene>
    <name evidence="7" type="ORF">PROFUN_09581</name>
</gene>
<dbReference type="Pfam" id="PF01546">
    <property type="entry name" value="Peptidase_M20"/>
    <property type="match status" value="1"/>
</dbReference>
<sequence>MEDHPQPQNEEAVNFLIALGKEAGLESEVIEVHPGRPVAILSWKGSDPSLPSVLLSNHYDVVPVQKDKWKCDPWAAEKDGEGNIFGRGTQDMKSVGIQYIYALKRLKTEGYQPLRTIYIVCVPDEEIGGKLGMSLFVQSPTFKKMNVGVSLDEGLASPDDSFKVYYGERIEATAEGAAGHGSRFIEGTATQKLMGLVDQMMKFREEQFEKYQRDQHSCGTQLGDVISVTLTSLNAGVTRTPEGKDMEKGSISVNVIPTVAKAGFDLRIPPTENLERFMNMIRGWAQERGCTIDLLSGDFKNGRTDIGEDAKWWKVLKNSMQSINLKVDPQIFPAGTDSRFFRNMNIPAFGFSPINHTPVLLHDHNEYLNEKVFLKGIDVYTRLIRDLSSEQC</sequence>
<dbReference type="GO" id="GO:0046872">
    <property type="term" value="F:metal ion binding"/>
    <property type="evidence" value="ECO:0007669"/>
    <property type="project" value="UniProtKB-KW"/>
</dbReference>
<feature type="binding site" evidence="5">
    <location>
        <position position="362"/>
    </location>
    <ligand>
        <name>Zn(2+)</name>
        <dbReference type="ChEBI" id="CHEBI:29105"/>
        <label>2</label>
    </ligand>
</feature>
<keyword evidence="8" id="KW-1185">Reference proteome</keyword>
<keyword evidence="7" id="KW-0378">Hydrolase</keyword>
<dbReference type="InterPro" id="IPR036264">
    <property type="entry name" value="Bact_exopeptidase_dim_dom"/>
</dbReference>
<evidence type="ECO:0000313" key="7">
    <source>
        <dbReference type="EMBL" id="PRP83153.1"/>
    </source>
</evidence>
<feature type="binding site" evidence="5">
    <location>
        <position position="58"/>
    </location>
    <ligand>
        <name>Zn(2+)</name>
        <dbReference type="ChEBI" id="CHEBI:29105"/>
        <label>1</label>
    </ligand>
</feature>
<dbReference type="Proteomes" id="UP000241769">
    <property type="component" value="Unassembled WGS sequence"/>
</dbReference>
<dbReference type="SUPFAM" id="SSF53187">
    <property type="entry name" value="Zn-dependent exopeptidases"/>
    <property type="match status" value="1"/>
</dbReference>
<dbReference type="InterPro" id="IPR002933">
    <property type="entry name" value="Peptidase_M20"/>
</dbReference>
<dbReference type="FunCoup" id="A0A2P6NGS2">
    <property type="interactions" value="45"/>
</dbReference>
<comment type="cofactor">
    <cofactor evidence="5">
        <name>Zn(2+)</name>
        <dbReference type="ChEBI" id="CHEBI:29105"/>
    </cofactor>
    <text evidence="5">Binds 2 Zn(2+) ions per subunit.</text>
</comment>
<dbReference type="AlphaFoldDB" id="A0A2P6NGS2"/>
<dbReference type="NCBIfam" id="TIGR01880">
    <property type="entry name" value="Ac-peptdase-euk"/>
    <property type="match status" value="1"/>
</dbReference>
<evidence type="ECO:0000313" key="8">
    <source>
        <dbReference type="Proteomes" id="UP000241769"/>
    </source>
</evidence>
<dbReference type="InterPro" id="IPR052083">
    <property type="entry name" value="Aminoacylase-1_M20A"/>
</dbReference>
<dbReference type="InParanoid" id="A0A2P6NGS2"/>
<comment type="caution">
    <text evidence="7">The sequence shown here is derived from an EMBL/GenBank/DDBJ whole genome shotgun (WGS) entry which is preliminary data.</text>
</comment>
<dbReference type="PANTHER" id="PTHR45892">
    <property type="entry name" value="AMINOACYLASE-1"/>
    <property type="match status" value="1"/>
</dbReference>
<feature type="binding site" evidence="5">
    <location>
        <position position="91"/>
    </location>
    <ligand>
        <name>Zn(2+)</name>
        <dbReference type="ChEBI" id="CHEBI:29105"/>
        <label>1</label>
    </ligand>
</feature>
<organism evidence="7 8">
    <name type="scientific">Planoprotostelium fungivorum</name>
    <dbReference type="NCBI Taxonomy" id="1890364"/>
    <lineage>
        <taxon>Eukaryota</taxon>
        <taxon>Amoebozoa</taxon>
        <taxon>Evosea</taxon>
        <taxon>Variosea</taxon>
        <taxon>Cavosteliida</taxon>
        <taxon>Cavosteliaceae</taxon>
        <taxon>Planoprotostelium</taxon>
    </lineage>
</organism>
<feature type="binding site" evidence="5">
    <location>
        <position position="126"/>
    </location>
    <ligand>
        <name>Zn(2+)</name>
        <dbReference type="ChEBI" id="CHEBI:29105"/>
        <label>2</label>
    </ligand>
</feature>
<evidence type="ECO:0000256" key="2">
    <source>
        <dbReference type="ARBA" id="ARBA00022723"/>
    </source>
</evidence>
<reference evidence="7 8" key="1">
    <citation type="journal article" date="2018" name="Genome Biol. Evol.">
        <title>Multiple Roots of Fruiting Body Formation in Amoebozoa.</title>
        <authorList>
            <person name="Hillmann F."/>
            <person name="Forbes G."/>
            <person name="Novohradska S."/>
            <person name="Ferling I."/>
            <person name="Riege K."/>
            <person name="Groth M."/>
            <person name="Westermann M."/>
            <person name="Marz M."/>
            <person name="Spaller T."/>
            <person name="Winckler T."/>
            <person name="Schaap P."/>
            <person name="Glockner G."/>
        </authorList>
    </citation>
    <scope>NUCLEOTIDE SEQUENCE [LARGE SCALE GENOMIC DNA]</scope>
    <source>
        <strain evidence="7 8">Jena</strain>
    </source>
</reference>
<evidence type="ECO:0000256" key="1">
    <source>
        <dbReference type="ARBA" id="ARBA00022490"/>
    </source>
</evidence>
<protein>
    <submittedName>
        <fullName evidence="7">N-acyl-L-amino-acid amidohydrolase</fullName>
    </submittedName>
</protein>
<evidence type="ECO:0000259" key="6">
    <source>
        <dbReference type="Pfam" id="PF07687"/>
    </source>
</evidence>
<evidence type="ECO:0000256" key="5">
    <source>
        <dbReference type="PIRSR" id="PIRSR036696-2"/>
    </source>
</evidence>
<feature type="domain" description="Peptidase M20 dimerisation" evidence="6">
    <location>
        <begin position="172"/>
        <end position="287"/>
    </location>
</feature>
<feature type="active site" description="Proton acceptor" evidence="4">
    <location>
        <position position="125"/>
    </location>
</feature>
<feature type="active site" evidence="4">
    <location>
        <position position="60"/>
    </location>
</feature>